<organism evidence="2 3">
    <name type="scientific">Actinomycetospora endophytica</name>
    <dbReference type="NCBI Taxonomy" id="2291215"/>
    <lineage>
        <taxon>Bacteria</taxon>
        <taxon>Bacillati</taxon>
        <taxon>Actinomycetota</taxon>
        <taxon>Actinomycetes</taxon>
        <taxon>Pseudonocardiales</taxon>
        <taxon>Pseudonocardiaceae</taxon>
        <taxon>Actinomycetospora</taxon>
    </lineage>
</organism>
<sequence>MAEQGAMRVSDADRAQAADRLTQAHGEGRLTLAEYDERVRAAHGAVVRDDLAPLLTDLPSAAPEPARAAPRPRAVPHGFPAPPVPLGPGSGGLRGAVAAWAFISAVNVLIWLAVTLGSGAAVYPWWIWVAGPWGLALLLGAAGRAGRTPCTGGRPSS</sequence>
<dbReference type="Proteomes" id="UP001199469">
    <property type="component" value="Unassembled WGS sequence"/>
</dbReference>
<dbReference type="InterPro" id="IPR012551">
    <property type="entry name" value="DUF1707_SHOCT-like"/>
</dbReference>
<keyword evidence="3" id="KW-1185">Reference proteome</keyword>
<reference evidence="2 3" key="1">
    <citation type="submission" date="2021-11" db="EMBL/GenBank/DDBJ databases">
        <title>Draft genome sequence of Actinomycetospora sp. SF1 isolated from the rhizosphere soil.</title>
        <authorList>
            <person name="Duangmal K."/>
            <person name="Chantavorakit T."/>
        </authorList>
    </citation>
    <scope>NUCLEOTIDE SEQUENCE [LARGE SCALE GENOMIC DNA]</scope>
    <source>
        <strain evidence="2 3">TBRC 5722</strain>
    </source>
</reference>
<protein>
    <submittedName>
        <fullName evidence="2">DUF1707 domain-containing protein</fullName>
    </submittedName>
</protein>
<dbReference type="EMBL" id="JAJNDB010000001">
    <property type="protein sequence ID" value="MCD2192528.1"/>
    <property type="molecule type" value="Genomic_DNA"/>
</dbReference>
<evidence type="ECO:0000313" key="2">
    <source>
        <dbReference type="EMBL" id="MCD2192528.1"/>
    </source>
</evidence>
<dbReference type="RefSeq" id="WP_230730220.1">
    <property type="nucleotide sequence ID" value="NZ_JAJNDB010000001.1"/>
</dbReference>
<dbReference type="Pfam" id="PF08044">
    <property type="entry name" value="DUF1707"/>
    <property type="match status" value="1"/>
</dbReference>
<feature type="domain" description="DUF1707" evidence="1">
    <location>
        <begin position="7"/>
        <end position="59"/>
    </location>
</feature>
<evidence type="ECO:0000259" key="1">
    <source>
        <dbReference type="Pfam" id="PF08044"/>
    </source>
</evidence>
<dbReference type="PANTHER" id="PTHR40763:SF4">
    <property type="entry name" value="DUF1707 DOMAIN-CONTAINING PROTEIN"/>
    <property type="match status" value="1"/>
</dbReference>
<dbReference type="PANTHER" id="PTHR40763">
    <property type="entry name" value="MEMBRANE PROTEIN-RELATED"/>
    <property type="match status" value="1"/>
</dbReference>
<name>A0ABS8P2R7_9PSEU</name>
<evidence type="ECO:0000313" key="3">
    <source>
        <dbReference type="Proteomes" id="UP001199469"/>
    </source>
</evidence>
<accession>A0ABS8P2R7</accession>
<proteinExistence type="predicted"/>
<comment type="caution">
    <text evidence="2">The sequence shown here is derived from an EMBL/GenBank/DDBJ whole genome shotgun (WGS) entry which is preliminary data.</text>
</comment>
<gene>
    <name evidence="2" type="ORF">LQ327_03860</name>
</gene>